<dbReference type="Gene3D" id="3.30.420.40">
    <property type="match status" value="2"/>
</dbReference>
<dbReference type="InterPro" id="IPR043129">
    <property type="entry name" value="ATPase_NBD"/>
</dbReference>
<protein>
    <submittedName>
        <fullName evidence="1">Putative molecular chaperone</fullName>
    </submittedName>
</protein>
<gene>
    <name evidence="1" type="ORF">CLAN_1432</name>
</gene>
<organism evidence="1 2">
    <name type="scientific">Campylobacter lanienae NCTC 13004</name>
    <dbReference type="NCBI Taxonomy" id="1031753"/>
    <lineage>
        <taxon>Bacteria</taxon>
        <taxon>Pseudomonadati</taxon>
        <taxon>Campylobacterota</taxon>
        <taxon>Epsilonproteobacteria</taxon>
        <taxon>Campylobacterales</taxon>
        <taxon>Campylobacteraceae</taxon>
        <taxon>Campylobacter</taxon>
    </lineage>
</organism>
<name>A0A1X9SPD0_9BACT</name>
<dbReference type="SUPFAM" id="SSF53067">
    <property type="entry name" value="Actin-like ATPase domain"/>
    <property type="match status" value="1"/>
</dbReference>
<dbReference type="KEGG" id="clx:CLAN_1432"/>
<evidence type="ECO:0000313" key="2">
    <source>
        <dbReference type="Proteomes" id="UP000202031"/>
    </source>
</evidence>
<proteinExistence type="predicted"/>
<dbReference type="Gene3D" id="3.90.640.10">
    <property type="entry name" value="Actin, Chain A, domain 4"/>
    <property type="match status" value="1"/>
</dbReference>
<dbReference type="GeneID" id="46921898"/>
<reference evidence="2" key="1">
    <citation type="journal article" date="2017" name="Genome Biol. Evol.">
        <title>Comparative Genomic Analysis Identifies a Campylobacter Clade Deficient in Selenium Metabolism.</title>
        <authorList>
            <person name="Miller W.G."/>
            <person name="Yee E."/>
            <person name="Lopes B.S."/>
            <person name="Chapman M.H."/>
            <person name="Huynh S."/>
            <person name="Bono J.L."/>
            <person name="Parker C.T."/>
            <person name="Strachan N.J.C."/>
            <person name="Forbes K.J."/>
        </authorList>
    </citation>
    <scope>NUCLEOTIDE SEQUENCE [LARGE SCALE GENOMIC DNA]</scope>
    <source>
        <strain evidence="2">NCTC 13004</strain>
    </source>
</reference>
<evidence type="ECO:0000313" key="1">
    <source>
        <dbReference type="EMBL" id="ARQ98153.1"/>
    </source>
</evidence>
<dbReference type="Proteomes" id="UP000202031">
    <property type="component" value="Chromosome"/>
</dbReference>
<dbReference type="EMBL" id="CP015578">
    <property type="protein sequence ID" value="ARQ98153.1"/>
    <property type="molecule type" value="Genomic_DNA"/>
</dbReference>
<accession>A0A1X9SPD0</accession>
<sequence length="683" mass="78286">MNEQIKNISEITLHKDERLFKRITELESYDSATNSVDRNELIDLLLEVDNIAANLDKYDRGVCEDINLGHWDIYRACEAHNNTVTIKFNDTLVARSPILDIRENDVVAIDFGTKSTVAGFIDSKTNRKQLIRIGGGSYKKDHNKNDYENPTIIEFTDIRTFMEDYFSVKSRPLTSWDDICISHTAVNHLEEADNENFYRFFTKLKQWARIKNSKIRIKDKLETYTLKDFLKCDPTDINPIEIYAYYIGRYINNMTKGIYINYVLSYPVKYEKAVRDKIKESFERGIKKSIPYAVLTSPKHNINVDITTSEPAAYAVSALKEYGFRPPYLKPDEVVCYGIFDFGGGTTDFDFGMWRTVDSRKFDYKIEHFGDGGDPTLGGENLLELLAFEIFKDNKAVMKESNCSFSKSELGEDFGGSESIVKDSRESRKNTTILVEYIRPFWENIGKIDEIAKDNKNISNILSGKINLQLMDNDSGLKPVDLEVDREKIEKILKYQISKGVKNFINSFKNVASKMDLKASNDKLCIFLGGNASRSALVMQCFEEEIGKLPEEYKNNFEIFPALGTPEADEKKRQRGLEVTHSDDFSKEITCKTGVVFGLLDNRKGGKIQVFSEISAEDEAKFEFYIGCEKYEKFKLLVDRSDAEFNKGEWKEISDYADEKTITIYYTAEARATSEESISIEGL</sequence>
<dbReference type="RefSeq" id="WP_100590936.1">
    <property type="nucleotide sequence ID" value="NZ_CP015578.1"/>
</dbReference>
<dbReference type="AlphaFoldDB" id="A0A1X9SPD0"/>
<reference evidence="2" key="2">
    <citation type="journal article" date="2017" name="Genome Biol. Evol.">
        <title>Comparative genomic analysis identifies a Campylobacter clade deficient in selenium metabolism.</title>
        <authorList>
            <person name="Miller W.G."/>
            <person name="Yee E."/>
            <person name="Lopes B.S."/>
            <person name="Chapman M.H."/>
            <person name="Huynh S."/>
            <person name="Bono J.L."/>
            <person name="Parker C.T."/>
            <person name="Strachan N.J.C."/>
            <person name="Forbes K.J."/>
        </authorList>
    </citation>
    <scope>NUCLEOTIDE SEQUENCE [LARGE SCALE GENOMIC DNA]</scope>
    <source>
        <strain evidence="2">NCTC 13004</strain>
    </source>
</reference>